<evidence type="ECO:0000256" key="8">
    <source>
        <dbReference type="PROSITE-ProRule" id="PRU01240"/>
    </source>
</evidence>
<evidence type="ECO:0000256" key="2">
    <source>
        <dbReference type="ARBA" id="ARBA00011073"/>
    </source>
</evidence>
<keyword evidence="17" id="KW-1185">Reference proteome</keyword>
<evidence type="ECO:0000256" key="3">
    <source>
        <dbReference type="ARBA" id="ARBA00022670"/>
    </source>
</evidence>
<keyword evidence="5 8" id="KW-0378">Hydrolase</keyword>
<keyword evidence="7" id="KW-0325">Glycoprotein</keyword>
<evidence type="ECO:0000256" key="5">
    <source>
        <dbReference type="ARBA" id="ARBA00022801"/>
    </source>
</evidence>
<dbReference type="PRINTS" id="PR00723">
    <property type="entry name" value="SUBTILISIN"/>
</dbReference>
<evidence type="ECO:0000259" key="12">
    <source>
        <dbReference type="Pfam" id="PF02225"/>
    </source>
</evidence>
<sequence length="974" mass="99008">MSFSSRKGWRRARFAAIPIVVIAGSIAVTTTSEAASAPNNANGYTDGRYIVTFADDPVGTYDGYDPGFKATKPKAGNKLDPDAAEVKAWRGHLTAKHDAALTKAGAAKIYDYTITNNGVAADLTKAQAAALAKTPGVIGLERDQVSQLDTTASPEFLGLNAAGGVWSQAGGQANAGAGIVVGVIDSGIWPENPSFANQKINPRPKNWHGACVAGENFPVSLCGNKLVGARYYVQGFGKQNVAKEDYLSPRDGSGHGSHTSSTAAGNAGVTVTIDGKQIGTASGMAPAASISMYKVCWEGKPGVATGCYNSDSVAAINDAVIDGVDVLNYSIGGTSESSVLDSVAQAFRAASNAGVFVANSAGNNGPGVSTLDHPAPWVTTVAAATFRKAYRTVQLGNGARYVGASTTPALTTPAPLISSLSAKLAAAADNEAKLCFDGTLDPAKVAGKIVICDRGVNDRIAKSFEVKWAGGVGMVLVNTSPNSLNGDYHPIPSVHLNNVDGAAVKAYADTAGATASIVDLTPAELASAPDVPEITDFSSRGPSTTTGGDILKPDIAAPGNDVVAAVAPPSNHGRNWDFYSGTSMSSPHIAGIGALMKQLHPDWLPSEIKSAMMTSAVDTKTTKSPFAQGAGFVNPNGAADPGLVYPATANDYRSYMVSLGVQFAPPFDTLPPVSGTDLNQASIAVGGLAGVQSVKRTVRNVGSTTTTYTATANVPGFTTTVSPSSFTLAPNATQTFTVTFARTTAPLGAYATGSLTWSDATHSVRSPIALRPVAVKAPSDVAAAASAAGSKTFSVTPGSTAPTLGTSVAGMVGVTPVADSVAAGPFDTANPVAGTATKVYHVTVPSGTKAARFDLVSNDKTADLDMFVYRSGTLVALSASGSADERVTMNAPIPGTYDIYINGFATPGGSTSFGISNWVVPNTNAGNLSVSDGPVTAGTPVTLTATWAGLDPAKRYFGAISYAGASNVTYIAVG</sequence>
<dbReference type="CDD" id="cd04852">
    <property type="entry name" value="Peptidases_S8_3"/>
    <property type="match status" value="1"/>
</dbReference>
<evidence type="ECO:0000256" key="7">
    <source>
        <dbReference type="ARBA" id="ARBA00023180"/>
    </source>
</evidence>
<evidence type="ECO:0000256" key="9">
    <source>
        <dbReference type="RuleBase" id="RU003355"/>
    </source>
</evidence>
<dbReference type="InterPro" id="IPR010259">
    <property type="entry name" value="S8pro/Inhibitor_I9"/>
</dbReference>
<proteinExistence type="inferred from homology"/>
<dbReference type="InterPro" id="IPR000209">
    <property type="entry name" value="Peptidase_S8/S53_dom"/>
</dbReference>
<evidence type="ECO:0000259" key="15">
    <source>
        <dbReference type="Pfam" id="PF17766"/>
    </source>
</evidence>
<evidence type="ECO:0000256" key="1">
    <source>
        <dbReference type="ARBA" id="ARBA00004613"/>
    </source>
</evidence>
<protein>
    <submittedName>
        <fullName evidence="16">S8 family serine peptidase</fullName>
    </submittedName>
</protein>
<feature type="active site" description="Charge relay system" evidence="8">
    <location>
        <position position="583"/>
    </location>
</feature>
<dbReference type="InterPro" id="IPR036852">
    <property type="entry name" value="Peptidase_S8/S53_dom_sf"/>
</dbReference>
<accession>A0ABP5UB79</accession>
<feature type="domain" description="Inhibitor I9" evidence="14">
    <location>
        <begin position="48"/>
        <end position="148"/>
    </location>
</feature>
<organism evidence="16 17">
    <name type="scientific">Dactylosporangium salmoneum</name>
    <dbReference type="NCBI Taxonomy" id="53361"/>
    <lineage>
        <taxon>Bacteria</taxon>
        <taxon>Bacillati</taxon>
        <taxon>Actinomycetota</taxon>
        <taxon>Actinomycetes</taxon>
        <taxon>Micromonosporales</taxon>
        <taxon>Micromonosporaceae</taxon>
        <taxon>Dactylosporangium</taxon>
    </lineage>
</organism>
<dbReference type="Gene3D" id="2.60.40.2310">
    <property type="match status" value="1"/>
</dbReference>
<dbReference type="SUPFAM" id="SSF52743">
    <property type="entry name" value="Subtilisin-like"/>
    <property type="match status" value="1"/>
</dbReference>
<dbReference type="PROSITE" id="PS51892">
    <property type="entry name" value="SUBTILASE"/>
    <property type="match status" value="1"/>
</dbReference>
<dbReference type="PROSITE" id="PS00136">
    <property type="entry name" value="SUBTILASE_ASP"/>
    <property type="match status" value="1"/>
</dbReference>
<evidence type="ECO:0000259" key="11">
    <source>
        <dbReference type="Pfam" id="PF00082"/>
    </source>
</evidence>
<dbReference type="InterPro" id="IPR003137">
    <property type="entry name" value="PA_domain"/>
</dbReference>
<feature type="signal peptide" evidence="10">
    <location>
        <begin position="1"/>
        <end position="34"/>
    </location>
</feature>
<reference evidence="17" key="1">
    <citation type="journal article" date="2019" name="Int. J. Syst. Evol. Microbiol.">
        <title>The Global Catalogue of Microorganisms (GCM) 10K type strain sequencing project: providing services to taxonomists for standard genome sequencing and annotation.</title>
        <authorList>
            <consortium name="The Broad Institute Genomics Platform"/>
            <consortium name="The Broad Institute Genome Sequencing Center for Infectious Disease"/>
            <person name="Wu L."/>
            <person name="Ma J."/>
        </authorList>
    </citation>
    <scope>NUCLEOTIDE SEQUENCE [LARGE SCALE GENOMIC DNA]</scope>
    <source>
        <strain evidence="17">JCM 3272</strain>
    </source>
</reference>
<dbReference type="InterPro" id="IPR034197">
    <property type="entry name" value="Peptidases_S8_3"/>
</dbReference>
<evidence type="ECO:0000256" key="6">
    <source>
        <dbReference type="ARBA" id="ARBA00022825"/>
    </source>
</evidence>
<comment type="caution">
    <text evidence="16">The sequence shown here is derived from an EMBL/GenBank/DDBJ whole genome shotgun (WGS) entry which is preliminary data.</text>
</comment>
<keyword evidence="3 8" id="KW-0645">Protease</keyword>
<feature type="active site" description="Charge relay system" evidence="8">
    <location>
        <position position="185"/>
    </location>
</feature>
<dbReference type="Pfam" id="PF17766">
    <property type="entry name" value="fn3_6"/>
    <property type="match status" value="1"/>
</dbReference>
<dbReference type="Gene3D" id="3.30.70.80">
    <property type="entry name" value="Peptidase S8 propeptide/proteinase inhibitor I9"/>
    <property type="match status" value="1"/>
</dbReference>
<feature type="chain" id="PRO_5046219583" evidence="10">
    <location>
        <begin position="35"/>
        <end position="974"/>
    </location>
</feature>
<dbReference type="Pfam" id="PF05922">
    <property type="entry name" value="Inhibitor_I9"/>
    <property type="match status" value="1"/>
</dbReference>
<dbReference type="InterPro" id="IPR023828">
    <property type="entry name" value="Peptidase_S8_Ser-AS"/>
</dbReference>
<dbReference type="InterPro" id="IPR037045">
    <property type="entry name" value="S8pro/Inhibitor_I9_sf"/>
</dbReference>
<dbReference type="CDD" id="cd02120">
    <property type="entry name" value="PA_subtilisin_like"/>
    <property type="match status" value="1"/>
</dbReference>
<name>A0ABP5UB79_9ACTN</name>
<feature type="domain" description="Subtilisin-like protease fibronectin type-III" evidence="15">
    <location>
        <begin position="677"/>
        <end position="769"/>
    </location>
</feature>
<evidence type="ECO:0000256" key="4">
    <source>
        <dbReference type="ARBA" id="ARBA00022729"/>
    </source>
</evidence>
<dbReference type="InterPro" id="IPR045051">
    <property type="entry name" value="SBT"/>
</dbReference>
<evidence type="ECO:0000256" key="10">
    <source>
        <dbReference type="SAM" id="SignalP"/>
    </source>
</evidence>
<comment type="similarity">
    <text evidence="2 8 9">Belongs to the peptidase S8 family.</text>
</comment>
<dbReference type="PROSITE" id="PS00138">
    <property type="entry name" value="SUBTILASE_SER"/>
    <property type="match status" value="1"/>
</dbReference>
<feature type="active site" description="Charge relay system" evidence="8">
    <location>
        <position position="255"/>
    </location>
</feature>
<dbReference type="Pfam" id="PF02225">
    <property type="entry name" value="PA"/>
    <property type="match status" value="1"/>
</dbReference>
<keyword evidence="4 10" id="KW-0732">Signal</keyword>
<keyword evidence="6 8" id="KW-0720">Serine protease</keyword>
<feature type="domain" description="Peptidase C-terminal archaeal/bacterial" evidence="13">
    <location>
        <begin position="837"/>
        <end position="902"/>
    </location>
</feature>
<evidence type="ECO:0000313" key="16">
    <source>
        <dbReference type="EMBL" id="GAA2375375.1"/>
    </source>
</evidence>
<feature type="domain" description="Peptidase S8/S53" evidence="11">
    <location>
        <begin position="176"/>
        <end position="631"/>
    </location>
</feature>
<dbReference type="RefSeq" id="WP_344617751.1">
    <property type="nucleotide sequence ID" value="NZ_BAAARV010000078.1"/>
</dbReference>
<dbReference type="Gene3D" id="3.40.50.200">
    <property type="entry name" value="Peptidase S8/S53 domain"/>
    <property type="match status" value="1"/>
</dbReference>
<dbReference type="InterPro" id="IPR023827">
    <property type="entry name" value="Peptidase_S8_Asp-AS"/>
</dbReference>
<dbReference type="Gene3D" id="3.50.30.30">
    <property type="match status" value="1"/>
</dbReference>
<comment type="subcellular location">
    <subcellularLocation>
        <location evidence="1">Secreted</location>
    </subcellularLocation>
</comment>
<dbReference type="EMBL" id="BAAARV010000078">
    <property type="protein sequence ID" value="GAA2375375.1"/>
    <property type="molecule type" value="Genomic_DNA"/>
</dbReference>
<dbReference type="PANTHER" id="PTHR10795">
    <property type="entry name" value="PROPROTEIN CONVERTASE SUBTILISIN/KEXIN"/>
    <property type="match status" value="1"/>
</dbReference>
<dbReference type="InterPro" id="IPR007280">
    <property type="entry name" value="Peptidase_C_arc/bac"/>
</dbReference>
<evidence type="ECO:0000313" key="17">
    <source>
        <dbReference type="Proteomes" id="UP001501444"/>
    </source>
</evidence>
<feature type="domain" description="PA" evidence="12">
    <location>
        <begin position="422"/>
        <end position="503"/>
    </location>
</feature>
<dbReference type="Proteomes" id="UP001501444">
    <property type="component" value="Unassembled WGS sequence"/>
</dbReference>
<dbReference type="Pfam" id="PF04151">
    <property type="entry name" value="PPC"/>
    <property type="match status" value="1"/>
</dbReference>
<dbReference type="Pfam" id="PF00082">
    <property type="entry name" value="Peptidase_S8"/>
    <property type="match status" value="1"/>
</dbReference>
<dbReference type="Gene3D" id="2.60.120.380">
    <property type="match status" value="1"/>
</dbReference>
<evidence type="ECO:0000259" key="13">
    <source>
        <dbReference type="Pfam" id="PF04151"/>
    </source>
</evidence>
<dbReference type="InterPro" id="IPR041469">
    <property type="entry name" value="Subtilisin-like_FN3"/>
</dbReference>
<gene>
    <name evidence="16" type="ORF">GCM10010170_078890</name>
</gene>
<dbReference type="InterPro" id="IPR015500">
    <property type="entry name" value="Peptidase_S8_subtilisin-rel"/>
</dbReference>
<evidence type="ECO:0000259" key="14">
    <source>
        <dbReference type="Pfam" id="PF05922"/>
    </source>
</evidence>